<accession>A0A523Y4C1</accession>
<reference evidence="5 6" key="1">
    <citation type="submission" date="2019-03" db="EMBL/GenBank/DDBJ databases">
        <title>Metabolic potential of uncultured bacteria and archaea associated with petroleum seepage in deep-sea sediments.</title>
        <authorList>
            <person name="Dong X."/>
            <person name="Hubert C."/>
        </authorList>
    </citation>
    <scope>NUCLEOTIDE SEQUENCE [LARGE SCALE GENOMIC DNA]</scope>
    <source>
        <strain evidence="5">E29_bin25</strain>
    </source>
</reference>
<dbReference type="SUPFAM" id="SSF55931">
    <property type="entry name" value="Glutamine synthetase/guanido kinase"/>
    <property type="match status" value="1"/>
</dbReference>
<gene>
    <name evidence="5" type="ORF">E3J32_00480</name>
</gene>
<keyword evidence="3" id="KW-0547">Nucleotide-binding</keyword>
<dbReference type="InterPro" id="IPR014746">
    <property type="entry name" value="Gln_synth/guanido_kin_cat_dom"/>
</dbReference>
<dbReference type="AlphaFoldDB" id="A0A523Y4C1"/>
<dbReference type="PANTHER" id="PTHR34378">
    <property type="entry name" value="GLUTAMATE--CYSTEINE LIGASE, CHLOROPLASTIC"/>
    <property type="match status" value="1"/>
</dbReference>
<keyword evidence="2 5" id="KW-0436">Ligase</keyword>
<evidence type="ECO:0000256" key="3">
    <source>
        <dbReference type="ARBA" id="ARBA00022741"/>
    </source>
</evidence>
<dbReference type="InterPro" id="IPR006336">
    <property type="entry name" value="GCS2"/>
</dbReference>
<dbReference type="EMBL" id="SOII01000033">
    <property type="protein sequence ID" value="TET86374.1"/>
    <property type="molecule type" value="Genomic_DNA"/>
</dbReference>
<dbReference type="EC" id="6.3.2.2" evidence="1"/>
<evidence type="ECO:0000256" key="1">
    <source>
        <dbReference type="ARBA" id="ARBA00012220"/>
    </source>
</evidence>
<name>A0A523Y4C1_UNCAE</name>
<dbReference type="GO" id="GO:0006750">
    <property type="term" value="P:glutathione biosynthetic process"/>
    <property type="evidence" value="ECO:0007669"/>
    <property type="project" value="InterPro"/>
</dbReference>
<dbReference type="PIRSF" id="PIRSF017901">
    <property type="entry name" value="GCL"/>
    <property type="match status" value="1"/>
</dbReference>
<keyword evidence="4" id="KW-0067">ATP-binding</keyword>
<feature type="non-terminal residue" evidence="5">
    <location>
        <position position="443"/>
    </location>
</feature>
<evidence type="ECO:0000313" key="5">
    <source>
        <dbReference type="EMBL" id="TET86374.1"/>
    </source>
</evidence>
<dbReference type="Gene3D" id="3.30.590.20">
    <property type="match status" value="1"/>
</dbReference>
<proteinExistence type="predicted"/>
<evidence type="ECO:0000256" key="4">
    <source>
        <dbReference type="ARBA" id="ARBA00022840"/>
    </source>
</evidence>
<comment type="caution">
    <text evidence="5">The sequence shown here is derived from an EMBL/GenBank/DDBJ whole genome shotgun (WGS) entry which is preliminary data.</text>
</comment>
<protein>
    <recommendedName>
        <fullName evidence="1">glutamate--cysteine ligase</fullName>
        <ecNumber evidence="1">6.3.2.2</ecNumber>
    </recommendedName>
</protein>
<evidence type="ECO:0000256" key="2">
    <source>
        <dbReference type="ARBA" id="ARBA00022598"/>
    </source>
</evidence>
<dbReference type="PANTHER" id="PTHR34378:SF1">
    <property type="entry name" value="GLUTAMATE--CYSTEINE LIGASE, CHLOROPLASTIC"/>
    <property type="match status" value="1"/>
</dbReference>
<dbReference type="InterPro" id="IPR035434">
    <property type="entry name" value="GCL_bact_plant"/>
</dbReference>
<dbReference type="Pfam" id="PF04107">
    <property type="entry name" value="GCS2"/>
    <property type="match status" value="1"/>
</dbReference>
<dbReference type="GO" id="GO:0005524">
    <property type="term" value="F:ATP binding"/>
    <property type="evidence" value="ECO:0007669"/>
    <property type="project" value="UniProtKB-KW"/>
</dbReference>
<dbReference type="GO" id="GO:0004357">
    <property type="term" value="F:glutamate-cysteine ligase activity"/>
    <property type="evidence" value="ECO:0007669"/>
    <property type="project" value="UniProtKB-EC"/>
</dbReference>
<organism evidence="5 6">
    <name type="scientific">Aerophobetes bacterium</name>
    <dbReference type="NCBI Taxonomy" id="2030807"/>
    <lineage>
        <taxon>Bacteria</taxon>
        <taxon>Candidatus Aerophobota</taxon>
    </lineage>
</organism>
<evidence type="ECO:0000313" key="6">
    <source>
        <dbReference type="Proteomes" id="UP000315669"/>
    </source>
</evidence>
<dbReference type="Proteomes" id="UP000315669">
    <property type="component" value="Unassembled WGS sequence"/>
</dbReference>
<sequence length="443" mass="51089">MSGIIIHRQELIDYFLNFCSSQGKIRIGAEFEKLGVFYPSGKAIPYSGRRGVANVLSHLSQKFGWESVKENDKLIALSRKGSWITLEPGGQIELSSSVLNNIHQIKKEWENFVGEIKSFSEPSNIKWLGLGVQPVSRLEDIEWVQKHRYKIMAPYLAKHGELSHHMMKKTASIQVSVDYSDEDDFTRKMRTALCLAPIITAIFANSPISEGKINGFLSERAHIWNYTDPARSGLIGERFFSNPQFSSYVDYALEVPMFFIMRDEQWIEVKKRTFSEYLKKGYQGYRASWDDWELHLSTIFTEVRVKSYIELRCADCQRAQLTPAVLAAWKGILYNQEAIRAVSSLMKGLSWVELHNLYFTVPREGLKAKLKGVRLLDIAKELLKISYSGLKEQRQFNQDGEDESVHLEPIMELIIEDEMCPAEIIIKNWNSSWHRSINKLIEY</sequence>